<evidence type="ECO:0000256" key="1">
    <source>
        <dbReference type="SAM" id="MobiDB-lite"/>
    </source>
</evidence>
<evidence type="ECO:0000313" key="3">
    <source>
        <dbReference type="Proteomes" id="UP000184383"/>
    </source>
</evidence>
<dbReference type="RefSeq" id="XP_040693825.1">
    <property type="nucleotide sequence ID" value="XM_040839274.1"/>
</dbReference>
<gene>
    <name evidence="2" type="ORF">ASPWEDRAFT_730458</name>
</gene>
<evidence type="ECO:0000313" key="2">
    <source>
        <dbReference type="EMBL" id="OJJ40149.1"/>
    </source>
</evidence>
<dbReference type="STRING" id="1073089.A0A1L9RYZ0"/>
<feature type="region of interest" description="Disordered" evidence="1">
    <location>
        <begin position="82"/>
        <end position="107"/>
    </location>
</feature>
<name>A0A1L9RYZ0_ASPWE</name>
<dbReference type="EMBL" id="KV878209">
    <property type="protein sequence ID" value="OJJ40149.1"/>
    <property type="molecule type" value="Genomic_DNA"/>
</dbReference>
<organism evidence="2 3">
    <name type="scientific">Aspergillus wentii DTO 134E9</name>
    <dbReference type="NCBI Taxonomy" id="1073089"/>
    <lineage>
        <taxon>Eukaryota</taxon>
        <taxon>Fungi</taxon>
        <taxon>Dikarya</taxon>
        <taxon>Ascomycota</taxon>
        <taxon>Pezizomycotina</taxon>
        <taxon>Eurotiomycetes</taxon>
        <taxon>Eurotiomycetidae</taxon>
        <taxon>Eurotiales</taxon>
        <taxon>Aspergillaceae</taxon>
        <taxon>Aspergillus</taxon>
        <taxon>Aspergillus subgen. Cremei</taxon>
    </lineage>
</organism>
<sequence>MPEYSLEIANDTTKALRFVLYQENPFESTDGFANIWMAANVFDGASRTWVLDTNYYAWAGTNDQPVSDNVTIRGGKTLPATLGTGAEKGSTFETTVEPDKGRKPQQVRAPGTVNVNISDTGKPDAGPGDFQILTKDDFNVGSDVVIIGLGKRDENNTPVPVATINADPSKQYNLKPILKGSIVQSDSGQVGQALKYSSISRDAGLVDFTSPEAEGKFHAQVRFNEKGKFEKATYW</sequence>
<dbReference type="AlphaFoldDB" id="A0A1L9RYZ0"/>
<dbReference type="VEuPathDB" id="FungiDB:ASPWEDRAFT_730458"/>
<dbReference type="GeneID" id="63755122"/>
<dbReference type="Proteomes" id="UP000184383">
    <property type="component" value="Unassembled WGS sequence"/>
</dbReference>
<proteinExistence type="predicted"/>
<reference evidence="3" key="1">
    <citation type="journal article" date="2017" name="Genome Biol.">
        <title>Comparative genomics reveals high biological diversity and specific adaptations in the industrially and medically important fungal genus Aspergillus.</title>
        <authorList>
            <person name="de Vries R.P."/>
            <person name="Riley R."/>
            <person name="Wiebenga A."/>
            <person name="Aguilar-Osorio G."/>
            <person name="Amillis S."/>
            <person name="Uchima C.A."/>
            <person name="Anderluh G."/>
            <person name="Asadollahi M."/>
            <person name="Askin M."/>
            <person name="Barry K."/>
            <person name="Battaglia E."/>
            <person name="Bayram O."/>
            <person name="Benocci T."/>
            <person name="Braus-Stromeyer S.A."/>
            <person name="Caldana C."/>
            <person name="Canovas D."/>
            <person name="Cerqueira G.C."/>
            <person name="Chen F."/>
            <person name="Chen W."/>
            <person name="Choi C."/>
            <person name="Clum A."/>
            <person name="Dos Santos R.A."/>
            <person name="Damasio A.R."/>
            <person name="Diallinas G."/>
            <person name="Emri T."/>
            <person name="Fekete E."/>
            <person name="Flipphi M."/>
            <person name="Freyberg S."/>
            <person name="Gallo A."/>
            <person name="Gournas C."/>
            <person name="Habgood R."/>
            <person name="Hainaut M."/>
            <person name="Harispe M.L."/>
            <person name="Henrissat B."/>
            <person name="Hilden K.S."/>
            <person name="Hope R."/>
            <person name="Hossain A."/>
            <person name="Karabika E."/>
            <person name="Karaffa L."/>
            <person name="Karanyi Z."/>
            <person name="Krasevec N."/>
            <person name="Kuo A."/>
            <person name="Kusch H."/>
            <person name="LaButti K."/>
            <person name="Lagendijk E.L."/>
            <person name="Lapidus A."/>
            <person name="Levasseur A."/>
            <person name="Lindquist E."/>
            <person name="Lipzen A."/>
            <person name="Logrieco A.F."/>
            <person name="MacCabe A."/>
            <person name="Maekelae M.R."/>
            <person name="Malavazi I."/>
            <person name="Melin P."/>
            <person name="Meyer V."/>
            <person name="Mielnichuk N."/>
            <person name="Miskei M."/>
            <person name="Molnar A.P."/>
            <person name="Mule G."/>
            <person name="Ngan C.Y."/>
            <person name="Orejas M."/>
            <person name="Orosz E."/>
            <person name="Ouedraogo J.P."/>
            <person name="Overkamp K.M."/>
            <person name="Park H.-S."/>
            <person name="Perrone G."/>
            <person name="Piumi F."/>
            <person name="Punt P.J."/>
            <person name="Ram A.F."/>
            <person name="Ramon A."/>
            <person name="Rauscher S."/>
            <person name="Record E."/>
            <person name="Riano-Pachon D.M."/>
            <person name="Robert V."/>
            <person name="Roehrig J."/>
            <person name="Ruller R."/>
            <person name="Salamov A."/>
            <person name="Salih N.S."/>
            <person name="Samson R.A."/>
            <person name="Sandor E."/>
            <person name="Sanguinetti M."/>
            <person name="Schuetze T."/>
            <person name="Sepcic K."/>
            <person name="Shelest E."/>
            <person name="Sherlock G."/>
            <person name="Sophianopoulou V."/>
            <person name="Squina F.M."/>
            <person name="Sun H."/>
            <person name="Susca A."/>
            <person name="Todd R.B."/>
            <person name="Tsang A."/>
            <person name="Unkles S.E."/>
            <person name="van de Wiele N."/>
            <person name="van Rossen-Uffink D."/>
            <person name="Oliveira J.V."/>
            <person name="Vesth T.C."/>
            <person name="Visser J."/>
            <person name="Yu J.-H."/>
            <person name="Zhou M."/>
            <person name="Andersen M.R."/>
            <person name="Archer D.B."/>
            <person name="Baker S.E."/>
            <person name="Benoit I."/>
            <person name="Brakhage A.A."/>
            <person name="Braus G.H."/>
            <person name="Fischer R."/>
            <person name="Frisvad J.C."/>
            <person name="Goldman G.H."/>
            <person name="Houbraken J."/>
            <person name="Oakley B."/>
            <person name="Pocsi I."/>
            <person name="Scazzocchio C."/>
            <person name="Seiboth B."/>
            <person name="vanKuyk P.A."/>
            <person name="Wortman J."/>
            <person name="Dyer P.S."/>
            <person name="Grigoriev I.V."/>
        </authorList>
    </citation>
    <scope>NUCLEOTIDE SEQUENCE [LARGE SCALE GENOMIC DNA]</scope>
    <source>
        <strain evidence="3">DTO 134E9</strain>
    </source>
</reference>
<accession>A0A1L9RYZ0</accession>
<keyword evidence="3" id="KW-1185">Reference proteome</keyword>
<dbReference type="OrthoDB" id="4267910at2759"/>
<protein>
    <submittedName>
        <fullName evidence="2">Uncharacterized protein</fullName>
    </submittedName>
</protein>